<dbReference type="Proteomes" id="UP001193081">
    <property type="component" value="Unassembled WGS sequence"/>
</dbReference>
<keyword evidence="2" id="KW-1185">Reference proteome</keyword>
<name>A0ABS4DF78_9CHLR</name>
<dbReference type="RefSeq" id="WP_135480535.1">
    <property type="nucleotide sequence ID" value="NZ_SIJK02000056.1"/>
</dbReference>
<dbReference type="GO" id="GO:0016787">
    <property type="term" value="F:hydrolase activity"/>
    <property type="evidence" value="ECO:0007669"/>
    <property type="project" value="UniProtKB-KW"/>
</dbReference>
<dbReference type="InterPro" id="IPR029058">
    <property type="entry name" value="AB_hydrolase_fold"/>
</dbReference>
<evidence type="ECO:0000313" key="2">
    <source>
        <dbReference type="Proteomes" id="UP001193081"/>
    </source>
</evidence>
<organism evidence="1 2">
    <name type="scientific">Candidatus Chloroploca mongolica</name>
    <dbReference type="NCBI Taxonomy" id="2528176"/>
    <lineage>
        <taxon>Bacteria</taxon>
        <taxon>Bacillati</taxon>
        <taxon>Chloroflexota</taxon>
        <taxon>Chloroflexia</taxon>
        <taxon>Chloroflexales</taxon>
        <taxon>Chloroflexineae</taxon>
        <taxon>Oscillochloridaceae</taxon>
        <taxon>Candidatus Chloroploca</taxon>
    </lineage>
</organism>
<dbReference type="Gene3D" id="3.40.50.1820">
    <property type="entry name" value="alpha/beta hydrolase"/>
    <property type="match status" value="1"/>
</dbReference>
<gene>
    <name evidence="1" type="ORF">EYB53_020530</name>
</gene>
<dbReference type="SUPFAM" id="SSF53474">
    <property type="entry name" value="alpha/beta-Hydrolases"/>
    <property type="match status" value="1"/>
</dbReference>
<accession>A0ABS4DF78</accession>
<proteinExistence type="predicted"/>
<reference evidence="1 2" key="1">
    <citation type="submission" date="2021-03" db="EMBL/GenBank/DDBJ databases">
        <authorList>
            <person name="Grouzdev D.S."/>
        </authorList>
    </citation>
    <scope>NUCLEOTIDE SEQUENCE [LARGE SCALE GENOMIC DNA]</scope>
    <source>
        <strain evidence="1 2">M50-1</strain>
    </source>
</reference>
<comment type="caution">
    <text evidence="1">The sequence shown here is derived from an EMBL/GenBank/DDBJ whole genome shotgun (WGS) entry which is preliminary data.</text>
</comment>
<keyword evidence="1" id="KW-0378">Hydrolase</keyword>
<sequence length="79" mass="9208">MRTEITTAHRIRCPILYIAAEQDRIAPARFVYDTARHAPHAELKRYPGGHFDVFVPPLWDEVVAVQVEFLERHLVRRSA</sequence>
<evidence type="ECO:0000313" key="1">
    <source>
        <dbReference type="EMBL" id="MBP1468112.1"/>
    </source>
</evidence>
<dbReference type="EMBL" id="SIJK02000056">
    <property type="protein sequence ID" value="MBP1468112.1"/>
    <property type="molecule type" value="Genomic_DNA"/>
</dbReference>
<protein>
    <submittedName>
        <fullName evidence="1">Alpha/beta hydrolase</fullName>
    </submittedName>
</protein>